<keyword evidence="3 6" id="KW-0597">Phosphoprotein</keyword>
<dbReference type="InterPro" id="IPR001610">
    <property type="entry name" value="PAC"/>
</dbReference>
<keyword evidence="7" id="KW-0175">Coiled coil</keyword>
<dbReference type="Gene3D" id="3.30.450.40">
    <property type="match status" value="1"/>
</dbReference>
<feature type="domain" description="Response regulatory" evidence="9">
    <location>
        <begin position="3"/>
        <end position="118"/>
    </location>
</feature>
<feature type="domain" description="PAS" evidence="10">
    <location>
        <begin position="407"/>
        <end position="479"/>
    </location>
</feature>
<dbReference type="Proteomes" id="UP000184671">
    <property type="component" value="Unassembled WGS sequence"/>
</dbReference>
<feature type="modified residue" description="4-aspartylphosphate" evidence="6">
    <location>
        <position position="53"/>
    </location>
</feature>
<dbReference type="SMART" id="SM00091">
    <property type="entry name" value="PAS"/>
    <property type="match status" value="6"/>
</dbReference>
<feature type="domain" description="Histidine kinase" evidence="8">
    <location>
        <begin position="1076"/>
        <end position="1273"/>
    </location>
</feature>
<dbReference type="InterPro" id="IPR035965">
    <property type="entry name" value="PAS-like_dom_sf"/>
</dbReference>
<dbReference type="InterPro" id="IPR001789">
    <property type="entry name" value="Sig_transdc_resp-reg_receiver"/>
</dbReference>
<evidence type="ECO:0000256" key="1">
    <source>
        <dbReference type="ARBA" id="ARBA00000085"/>
    </source>
</evidence>
<evidence type="ECO:0000259" key="8">
    <source>
        <dbReference type="PROSITE" id="PS50109"/>
    </source>
</evidence>
<dbReference type="SUPFAM" id="SSF55874">
    <property type="entry name" value="ATPase domain of HSP90 chaperone/DNA topoisomerase II/histidine kinase"/>
    <property type="match status" value="1"/>
</dbReference>
<evidence type="ECO:0000313" key="12">
    <source>
        <dbReference type="EMBL" id="SCL76560.1"/>
    </source>
</evidence>
<dbReference type="PROSITE" id="PS50109">
    <property type="entry name" value="HIS_KIN"/>
    <property type="match status" value="1"/>
</dbReference>
<dbReference type="GO" id="GO:0000160">
    <property type="term" value="P:phosphorelay signal transduction system"/>
    <property type="evidence" value="ECO:0007669"/>
    <property type="project" value="InterPro"/>
</dbReference>
<evidence type="ECO:0000256" key="7">
    <source>
        <dbReference type="SAM" id="Coils"/>
    </source>
</evidence>
<evidence type="ECO:0000259" key="10">
    <source>
        <dbReference type="PROSITE" id="PS50112"/>
    </source>
</evidence>
<feature type="domain" description="PAS" evidence="10">
    <location>
        <begin position="141"/>
        <end position="203"/>
    </location>
</feature>
<dbReference type="AlphaFoldDB" id="A0A1M4MP24"/>
<gene>
    <name evidence="12" type="primary">kinA_4</name>
    <name evidence="12" type="ORF">L21_2494</name>
</gene>
<dbReference type="GO" id="GO:0004673">
    <property type="term" value="F:protein histidine kinase activity"/>
    <property type="evidence" value="ECO:0007669"/>
    <property type="project" value="UniProtKB-EC"/>
</dbReference>
<dbReference type="InterPro" id="IPR003018">
    <property type="entry name" value="GAF"/>
</dbReference>
<organism evidence="12 13">
    <name type="scientific">Methanoculleus chikugoensis</name>
    <dbReference type="NCBI Taxonomy" id="118126"/>
    <lineage>
        <taxon>Archaea</taxon>
        <taxon>Methanobacteriati</taxon>
        <taxon>Methanobacteriota</taxon>
        <taxon>Stenosarchaea group</taxon>
        <taxon>Methanomicrobia</taxon>
        <taxon>Methanomicrobiales</taxon>
        <taxon>Methanomicrobiaceae</taxon>
        <taxon>Methanoculleus</taxon>
    </lineage>
</organism>
<dbReference type="InterPro" id="IPR011006">
    <property type="entry name" value="CheY-like_superfamily"/>
</dbReference>
<evidence type="ECO:0000259" key="9">
    <source>
        <dbReference type="PROSITE" id="PS50110"/>
    </source>
</evidence>
<dbReference type="SUPFAM" id="SSF55785">
    <property type="entry name" value="PYP-like sensor domain (PAS domain)"/>
    <property type="match status" value="6"/>
</dbReference>
<dbReference type="InterPro" id="IPR036890">
    <property type="entry name" value="HATPase_C_sf"/>
</dbReference>
<dbReference type="CDD" id="cd00130">
    <property type="entry name" value="PAS"/>
    <property type="match status" value="5"/>
</dbReference>
<dbReference type="Pfam" id="PF08448">
    <property type="entry name" value="PAS_4"/>
    <property type="match status" value="1"/>
</dbReference>
<accession>A0A1M4MP24</accession>
<evidence type="ECO:0000256" key="5">
    <source>
        <dbReference type="ARBA" id="ARBA00022777"/>
    </source>
</evidence>
<dbReference type="Pfam" id="PF13188">
    <property type="entry name" value="PAS_8"/>
    <property type="match status" value="3"/>
</dbReference>
<keyword evidence="4 12" id="KW-0808">Transferase</keyword>
<dbReference type="RefSeq" id="WP_074370757.1">
    <property type="nucleotide sequence ID" value="NZ_FMID01000061.1"/>
</dbReference>
<dbReference type="SUPFAM" id="SSF55781">
    <property type="entry name" value="GAF domain-like"/>
    <property type="match status" value="1"/>
</dbReference>
<dbReference type="PANTHER" id="PTHR43304">
    <property type="entry name" value="PHYTOCHROME-LIKE PROTEIN CPH1"/>
    <property type="match status" value="1"/>
</dbReference>
<dbReference type="NCBIfam" id="TIGR00229">
    <property type="entry name" value="sensory_box"/>
    <property type="match status" value="5"/>
</dbReference>
<evidence type="ECO:0000256" key="4">
    <source>
        <dbReference type="ARBA" id="ARBA00022679"/>
    </source>
</evidence>
<dbReference type="Gene3D" id="3.30.450.20">
    <property type="entry name" value="PAS domain"/>
    <property type="match status" value="6"/>
</dbReference>
<dbReference type="InterPro" id="IPR029016">
    <property type="entry name" value="GAF-like_dom_sf"/>
</dbReference>
<dbReference type="InterPro" id="IPR003594">
    <property type="entry name" value="HATPase_dom"/>
</dbReference>
<dbReference type="SMART" id="SM00387">
    <property type="entry name" value="HATPase_c"/>
    <property type="match status" value="1"/>
</dbReference>
<dbReference type="PROSITE" id="PS50113">
    <property type="entry name" value="PAC"/>
    <property type="match status" value="1"/>
</dbReference>
<dbReference type="PANTHER" id="PTHR43304:SF1">
    <property type="entry name" value="PAC DOMAIN-CONTAINING PROTEIN"/>
    <property type="match status" value="1"/>
</dbReference>
<evidence type="ECO:0000313" key="13">
    <source>
        <dbReference type="Proteomes" id="UP000184671"/>
    </source>
</evidence>
<feature type="domain" description="PAS" evidence="10">
    <location>
        <begin position="533"/>
        <end position="591"/>
    </location>
</feature>
<keyword evidence="5 12" id="KW-0418">Kinase</keyword>
<name>A0A1M4MP24_9EURY</name>
<feature type="domain" description="PAS" evidence="10">
    <location>
        <begin position="258"/>
        <end position="303"/>
    </location>
</feature>
<dbReference type="EMBL" id="FMID01000061">
    <property type="protein sequence ID" value="SCL76560.1"/>
    <property type="molecule type" value="Genomic_DNA"/>
</dbReference>
<dbReference type="Gene3D" id="3.40.50.2300">
    <property type="match status" value="1"/>
</dbReference>
<feature type="domain" description="PAS" evidence="10">
    <location>
        <begin position="658"/>
        <end position="732"/>
    </location>
</feature>
<feature type="domain" description="PAS" evidence="10">
    <location>
        <begin position="940"/>
        <end position="976"/>
    </location>
</feature>
<dbReference type="Pfam" id="PF00072">
    <property type="entry name" value="Response_reg"/>
    <property type="match status" value="1"/>
</dbReference>
<dbReference type="InterPro" id="IPR000700">
    <property type="entry name" value="PAS-assoc_C"/>
</dbReference>
<dbReference type="PROSITE" id="PS50110">
    <property type="entry name" value="RESPONSE_REGULATORY"/>
    <property type="match status" value="1"/>
</dbReference>
<comment type="catalytic activity">
    <reaction evidence="1">
        <text>ATP + protein L-histidine = ADP + protein N-phospho-L-histidine.</text>
        <dbReference type="EC" id="2.7.13.3"/>
    </reaction>
</comment>
<dbReference type="Pfam" id="PF13426">
    <property type="entry name" value="PAS_9"/>
    <property type="match status" value="2"/>
</dbReference>
<dbReference type="SUPFAM" id="SSF52172">
    <property type="entry name" value="CheY-like"/>
    <property type="match status" value="1"/>
</dbReference>
<evidence type="ECO:0000256" key="6">
    <source>
        <dbReference type="PROSITE-ProRule" id="PRU00169"/>
    </source>
</evidence>
<proteinExistence type="predicted"/>
<dbReference type="EC" id="2.7.13.3" evidence="2"/>
<dbReference type="STRING" id="118126.L21_2494"/>
<dbReference type="InterPro" id="IPR052162">
    <property type="entry name" value="Sensor_kinase/Photoreceptor"/>
</dbReference>
<dbReference type="OrthoDB" id="71385at2157"/>
<reference evidence="12 13" key="1">
    <citation type="submission" date="2016-08" db="EMBL/GenBank/DDBJ databases">
        <authorList>
            <person name="Seilhamer J.J."/>
        </authorList>
    </citation>
    <scope>NUCLEOTIDE SEQUENCE [LARGE SCALE GENOMIC DNA]</scope>
    <source>
        <strain evidence="12">L21-II-0</strain>
    </source>
</reference>
<dbReference type="PROSITE" id="PS50112">
    <property type="entry name" value="PAS"/>
    <property type="match status" value="6"/>
</dbReference>
<dbReference type="InterPro" id="IPR013656">
    <property type="entry name" value="PAS_4"/>
</dbReference>
<protein>
    <recommendedName>
        <fullName evidence="2">histidine kinase</fullName>
        <ecNumber evidence="2">2.7.13.3</ecNumber>
    </recommendedName>
</protein>
<feature type="domain" description="PAC" evidence="11">
    <location>
        <begin position="206"/>
        <end position="257"/>
    </location>
</feature>
<sequence length="1279" mass="141676">MISVLYVDDEPGLLELSRLFLESTGEFHVATSTSAQEALADPAIRSYDAVISDYQMPGMDGIAFLKVVRERFGDIPFILFTGRGREEVVIEAINNGADFYVQKGGDPKAQFAELAHKVRQAVRRKRAEITVAEQEQRYLDIQNANDLIQSVTPDGHFRFVNTKWLDTLGYTAEELPNLTVFDIIHEDSADHCAETFRRVMAGENVGIIDAVFRTRDGRKVYVEGVADCKTVDGRCRYTRGIFKDVTDRRRMEAALAESRDYLHQIYASTQGGIVIIDAGTHEIVDLNPAAAEMIGTSGDQIVGTICHRCICPNERGRCPITDLHQDLDNAESTLLTADGGRVDIIKSVVRFNLNGRECLLETFIDNTERKIAADELHAAYAKVTVAEEELRKNYDLLSEKEQALRESTEMFRAVVEQSNEGIVITDVTGRLLYANPRAAEIVEIPDDLNPAGGINVLDFVAPEFRESAVSRFRKGVQEHGRYQMDCKIDTLAQRERWLECTGRMIVLHGSPAMLLSFRDITERVQAEKALRDSEYKFATVFRSNPVPLTLTSGSGGAFIDVNDAFLRSSGYTREELIGKIAGEMDFFVDDDENARFVSKLRAEQTVHGMELRCRNKAGEIRTCRFSSRIVPIGGVPHILTTIEDITEYKKAQEAIRESGERYRLILENAHEGVLINELTPRGPGKFIDVNESACRILGMTREEIQGVSLVDLDTPEMRRRAPGYVQDLIRTKHAVFQTHYRTRDNQEKIIDISTSLLDLDGQQATISVVRDITEQRAAESALHALVAGMVGATGMESLDRIAESLSAWLGADCVMIGEIAPDGGRVRLLSMLLDGKKIPDYSYILRGTPCENAAATGFCVYPDNVAELFPESRDIREFNIRGYAGTPLRDFTGRVVGILCLLTRTPLTLPPSAPEFIEIIAAKAAAEIERMNALAALSESEEKFRTLVEHSLDGILILDPEGDVLFANRAAGRLIGTDDPAGLIGKRNVMEFIAPASKGDAVRDFENVAGGMDGYVARYRIVTTKQDVRWVESLGKTIVFNGAPSILISLRDVTERQRAEEALHQANKKLNLLSGITRHDINNQLQILNGYLAFLQEKNADPSAAEMLSHVATASRRISSMIQFTQDYEEVGVHLPVWQNLRTLVTGAGRDAGLDGVALENEIPDGMEVFADPLITEVFFNLIDNSLRHGEKTTTIRFAFGIRDGDCVVVCEDDGGGVEPGLKEKIFERGFGKNTGFGLFLSREVLGITGITIRETGDAGRGARFEITIPRGQYRVGPA</sequence>
<dbReference type="InterPro" id="IPR000014">
    <property type="entry name" value="PAS"/>
</dbReference>
<dbReference type="CDD" id="cd00075">
    <property type="entry name" value="HATPase"/>
    <property type="match status" value="1"/>
</dbReference>
<dbReference type="SMART" id="SM00448">
    <property type="entry name" value="REC"/>
    <property type="match status" value="1"/>
</dbReference>
<dbReference type="Gene3D" id="1.10.287.130">
    <property type="match status" value="1"/>
</dbReference>
<dbReference type="InterPro" id="IPR005467">
    <property type="entry name" value="His_kinase_dom"/>
</dbReference>
<evidence type="ECO:0000256" key="2">
    <source>
        <dbReference type="ARBA" id="ARBA00012438"/>
    </source>
</evidence>
<dbReference type="Gene3D" id="3.30.565.10">
    <property type="entry name" value="Histidine kinase-like ATPase, C-terminal domain"/>
    <property type="match status" value="1"/>
</dbReference>
<feature type="coiled-coil region" evidence="7">
    <location>
        <begin position="115"/>
        <end position="144"/>
    </location>
</feature>
<dbReference type="Pfam" id="PF01590">
    <property type="entry name" value="GAF"/>
    <property type="match status" value="1"/>
</dbReference>
<dbReference type="SMART" id="SM00086">
    <property type="entry name" value="PAC"/>
    <property type="match status" value="5"/>
</dbReference>
<dbReference type="Pfam" id="PF02518">
    <property type="entry name" value="HATPase_c"/>
    <property type="match status" value="1"/>
</dbReference>
<evidence type="ECO:0000259" key="11">
    <source>
        <dbReference type="PROSITE" id="PS50113"/>
    </source>
</evidence>
<evidence type="ECO:0000256" key="3">
    <source>
        <dbReference type="ARBA" id="ARBA00022553"/>
    </source>
</evidence>